<comment type="caution">
    <text evidence="2">The sequence shown here is derived from an EMBL/GenBank/DDBJ whole genome shotgun (WGS) entry which is preliminary data.</text>
</comment>
<dbReference type="RefSeq" id="WP_138403360.1">
    <property type="nucleotide sequence ID" value="NZ_VBSP01000001.1"/>
</dbReference>
<keyword evidence="1" id="KW-0472">Membrane</keyword>
<dbReference type="Proteomes" id="UP000306420">
    <property type="component" value="Unassembled WGS sequence"/>
</dbReference>
<protein>
    <submittedName>
        <fullName evidence="2">QueT transporter family protein</fullName>
    </submittedName>
</protein>
<proteinExistence type="predicted"/>
<feature type="transmembrane region" description="Helical" evidence="1">
    <location>
        <begin position="122"/>
        <end position="143"/>
    </location>
</feature>
<dbReference type="PANTHER" id="PTHR40044">
    <property type="entry name" value="INTEGRAL MEMBRANE PROTEIN-RELATED"/>
    <property type="match status" value="1"/>
</dbReference>
<organism evidence="2 3">
    <name type="scientific">Ruoffia tabacinasalis</name>
    <dbReference type="NCBI Taxonomy" id="87458"/>
    <lineage>
        <taxon>Bacteria</taxon>
        <taxon>Bacillati</taxon>
        <taxon>Bacillota</taxon>
        <taxon>Bacilli</taxon>
        <taxon>Lactobacillales</taxon>
        <taxon>Aerococcaceae</taxon>
        <taxon>Ruoffia</taxon>
    </lineage>
</organism>
<dbReference type="Pfam" id="PF06177">
    <property type="entry name" value="QueT"/>
    <property type="match status" value="1"/>
</dbReference>
<dbReference type="OrthoDB" id="1706970at2"/>
<dbReference type="PANTHER" id="PTHR40044:SF1">
    <property type="entry name" value="INTEGRAL MEMBRANE PROTEIN"/>
    <property type="match status" value="1"/>
</dbReference>
<feature type="transmembrane region" description="Helical" evidence="1">
    <location>
        <begin position="99"/>
        <end position="116"/>
    </location>
</feature>
<dbReference type="AlphaFoldDB" id="A0A5R9EPJ4"/>
<reference evidence="2 3" key="1">
    <citation type="submission" date="2019-05" db="EMBL/GenBank/DDBJ databases">
        <title>The metagenome of a microbial culture collection derived from dairy environment covers the genomic content of the human microbiome.</title>
        <authorList>
            <person name="Roder T."/>
            <person name="Wuthrich D."/>
            <person name="Sattari Z."/>
            <person name="Von Ah U."/>
            <person name="Bar C."/>
            <person name="Ronchi F."/>
            <person name="Macpherson A.J."/>
            <person name="Ganal-Vonarburg S.C."/>
            <person name="Bruggmann R."/>
            <person name="Vergeres G."/>
        </authorList>
    </citation>
    <scope>NUCLEOTIDE SEQUENCE [LARGE SCALE GENOMIC DNA]</scope>
    <source>
        <strain evidence="2 3">FAM 24227</strain>
    </source>
</reference>
<dbReference type="EMBL" id="VBSP01000001">
    <property type="protein sequence ID" value="TLQ49438.1"/>
    <property type="molecule type" value="Genomic_DNA"/>
</dbReference>
<dbReference type="PIRSF" id="PIRSF031501">
    <property type="entry name" value="QueT"/>
    <property type="match status" value="1"/>
</dbReference>
<gene>
    <name evidence="2" type="ORF">FEZ33_00165</name>
</gene>
<keyword evidence="1" id="KW-1133">Transmembrane helix</keyword>
<feature type="transmembrane region" description="Helical" evidence="1">
    <location>
        <begin position="54"/>
        <end position="87"/>
    </location>
</feature>
<accession>A0A5R9EPJ4</accession>
<evidence type="ECO:0000313" key="3">
    <source>
        <dbReference type="Proteomes" id="UP000306420"/>
    </source>
</evidence>
<dbReference type="InterPro" id="IPR010387">
    <property type="entry name" value="QueT"/>
</dbReference>
<name>A0A5R9EPJ4_9LACT</name>
<keyword evidence="1" id="KW-0812">Transmembrane</keyword>
<sequence>MQSIKTKKLVNNALLASLYVALTLINPISSGIFQFRVSTLLVPVPFYQPKLAPGILFGVMISNIFSPLGPIDILSGFLIQSVTLYVFNRLFKSAYIKSIAYGIWCGIVVGATLHYAVGAPFWVSVISVAISNIIVALIGTFVVERYLSSFIKQMAH</sequence>
<evidence type="ECO:0000313" key="2">
    <source>
        <dbReference type="EMBL" id="TLQ49438.1"/>
    </source>
</evidence>
<evidence type="ECO:0000256" key="1">
    <source>
        <dbReference type="SAM" id="Phobius"/>
    </source>
</evidence>